<comment type="caution">
    <text evidence="6">The sequence shown here is derived from an EMBL/GenBank/DDBJ whole genome shotgun (WGS) entry which is preliminary data.</text>
</comment>
<keyword evidence="7" id="KW-1185">Reference proteome</keyword>
<evidence type="ECO:0000256" key="2">
    <source>
        <dbReference type="ARBA" id="ARBA00023015"/>
    </source>
</evidence>
<evidence type="ECO:0000259" key="5">
    <source>
        <dbReference type="PROSITE" id="PS50931"/>
    </source>
</evidence>
<sequence>MDIKQLSYFTAIVEEGNISAAAKRLHLSQPPLSSQMKALEEELGMQLFIRGPRKIMLTPAGELMYKRAKQILALTTDTRRDLEELDHRQHVTLRLGTISSSGAMLLEKRMIAFHEAFPQIRFEIHEGNTYELIESLRAGIIELAVVRTPFAAEGLSCTSLDPEPLVAVGAPRYFAGEGTLVSLAELGEQPLIFYRRFEPLILSAFERVGVQPQVLCKNDDARTTLLWANAGLGVGIVPQTALKIIESADTTYKIIAEPSFTTCITAVYPQSAHLSLAGRQFLRFFAGEEGNGEEEM</sequence>
<proteinExistence type="inferred from homology"/>
<dbReference type="Gene3D" id="3.40.190.10">
    <property type="entry name" value="Periplasmic binding protein-like II"/>
    <property type="match status" value="2"/>
</dbReference>
<evidence type="ECO:0000256" key="3">
    <source>
        <dbReference type="ARBA" id="ARBA00023125"/>
    </source>
</evidence>
<gene>
    <name evidence="6" type="ORF">H8709_04045</name>
</gene>
<dbReference type="SUPFAM" id="SSF53850">
    <property type="entry name" value="Periplasmic binding protein-like II"/>
    <property type="match status" value="1"/>
</dbReference>
<comment type="similarity">
    <text evidence="1">Belongs to the LysR transcriptional regulatory family.</text>
</comment>
<dbReference type="PANTHER" id="PTHR30419:SF28">
    <property type="entry name" value="HTH-TYPE TRANSCRIPTIONAL REGULATOR BSDA"/>
    <property type="match status" value="1"/>
</dbReference>
<dbReference type="PROSITE" id="PS50931">
    <property type="entry name" value="HTH_LYSR"/>
    <property type="match status" value="1"/>
</dbReference>
<dbReference type="CDD" id="cd05466">
    <property type="entry name" value="PBP2_LTTR_substrate"/>
    <property type="match status" value="1"/>
</dbReference>
<protein>
    <submittedName>
        <fullName evidence="6">LysR family transcriptional regulator</fullName>
    </submittedName>
</protein>
<dbReference type="RefSeq" id="WP_262397095.1">
    <property type="nucleotide sequence ID" value="NZ_JACRTC010000002.1"/>
</dbReference>
<keyword evidence="4" id="KW-0804">Transcription</keyword>
<dbReference type="Pfam" id="PF03466">
    <property type="entry name" value="LysR_substrate"/>
    <property type="match status" value="1"/>
</dbReference>
<evidence type="ECO:0000256" key="1">
    <source>
        <dbReference type="ARBA" id="ARBA00009437"/>
    </source>
</evidence>
<organism evidence="6 7">
    <name type="scientific">Zongyangia hominis</name>
    <dbReference type="NCBI Taxonomy" id="2763677"/>
    <lineage>
        <taxon>Bacteria</taxon>
        <taxon>Bacillati</taxon>
        <taxon>Bacillota</taxon>
        <taxon>Clostridia</taxon>
        <taxon>Eubacteriales</taxon>
        <taxon>Oscillospiraceae</taxon>
        <taxon>Zongyangia</taxon>
    </lineage>
</organism>
<dbReference type="InterPro" id="IPR005119">
    <property type="entry name" value="LysR_subst-bd"/>
</dbReference>
<dbReference type="PRINTS" id="PR00039">
    <property type="entry name" value="HTHLYSR"/>
</dbReference>
<evidence type="ECO:0000256" key="4">
    <source>
        <dbReference type="ARBA" id="ARBA00023163"/>
    </source>
</evidence>
<dbReference type="FunFam" id="1.10.10.10:FF:000001">
    <property type="entry name" value="LysR family transcriptional regulator"/>
    <property type="match status" value="1"/>
</dbReference>
<dbReference type="GO" id="GO:0003677">
    <property type="term" value="F:DNA binding"/>
    <property type="evidence" value="ECO:0007669"/>
    <property type="project" value="UniProtKB-KW"/>
</dbReference>
<dbReference type="InterPro" id="IPR036390">
    <property type="entry name" value="WH_DNA-bd_sf"/>
</dbReference>
<keyword evidence="2" id="KW-0805">Transcription regulation</keyword>
<dbReference type="InterPro" id="IPR036388">
    <property type="entry name" value="WH-like_DNA-bd_sf"/>
</dbReference>
<dbReference type="Gene3D" id="1.10.10.10">
    <property type="entry name" value="Winged helix-like DNA-binding domain superfamily/Winged helix DNA-binding domain"/>
    <property type="match status" value="1"/>
</dbReference>
<dbReference type="InterPro" id="IPR050950">
    <property type="entry name" value="HTH-type_LysR_regulators"/>
</dbReference>
<evidence type="ECO:0000313" key="7">
    <source>
        <dbReference type="Proteomes" id="UP000660861"/>
    </source>
</evidence>
<dbReference type="InterPro" id="IPR000847">
    <property type="entry name" value="LysR_HTH_N"/>
</dbReference>
<dbReference type="SUPFAM" id="SSF46785">
    <property type="entry name" value="Winged helix' DNA-binding domain"/>
    <property type="match status" value="1"/>
</dbReference>
<dbReference type="EMBL" id="JACRTC010000002">
    <property type="protein sequence ID" value="MBC8569994.1"/>
    <property type="molecule type" value="Genomic_DNA"/>
</dbReference>
<name>A0A926ED27_9FIRM</name>
<accession>A0A926ED27</accession>
<dbReference type="GO" id="GO:0003700">
    <property type="term" value="F:DNA-binding transcription factor activity"/>
    <property type="evidence" value="ECO:0007669"/>
    <property type="project" value="InterPro"/>
</dbReference>
<dbReference type="Proteomes" id="UP000660861">
    <property type="component" value="Unassembled WGS sequence"/>
</dbReference>
<dbReference type="GO" id="GO:0005829">
    <property type="term" value="C:cytosol"/>
    <property type="evidence" value="ECO:0007669"/>
    <property type="project" value="TreeGrafter"/>
</dbReference>
<keyword evidence="3" id="KW-0238">DNA-binding</keyword>
<dbReference type="Pfam" id="PF00126">
    <property type="entry name" value="HTH_1"/>
    <property type="match status" value="1"/>
</dbReference>
<dbReference type="PANTHER" id="PTHR30419">
    <property type="entry name" value="HTH-TYPE TRANSCRIPTIONAL REGULATOR YBHD"/>
    <property type="match status" value="1"/>
</dbReference>
<evidence type="ECO:0000313" key="6">
    <source>
        <dbReference type="EMBL" id="MBC8569994.1"/>
    </source>
</evidence>
<reference evidence="6" key="1">
    <citation type="submission" date="2020-08" db="EMBL/GenBank/DDBJ databases">
        <title>Genome public.</title>
        <authorList>
            <person name="Liu C."/>
            <person name="Sun Q."/>
        </authorList>
    </citation>
    <scope>NUCLEOTIDE SEQUENCE</scope>
    <source>
        <strain evidence="6">NSJ-54</strain>
    </source>
</reference>
<feature type="domain" description="HTH lysR-type" evidence="5">
    <location>
        <begin position="1"/>
        <end position="58"/>
    </location>
</feature>
<dbReference type="AlphaFoldDB" id="A0A926ED27"/>